<feature type="region of interest" description="Disordered" evidence="1">
    <location>
        <begin position="182"/>
        <end position="250"/>
    </location>
</feature>
<organism evidence="2 3">
    <name type="scientific">Tuber magnatum</name>
    <name type="common">white Piedmont truffle</name>
    <dbReference type="NCBI Taxonomy" id="42249"/>
    <lineage>
        <taxon>Eukaryota</taxon>
        <taxon>Fungi</taxon>
        <taxon>Dikarya</taxon>
        <taxon>Ascomycota</taxon>
        <taxon>Pezizomycotina</taxon>
        <taxon>Pezizomycetes</taxon>
        <taxon>Pezizales</taxon>
        <taxon>Tuberaceae</taxon>
        <taxon>Tuber</taxon>
    </lineage>
</organism>
<dbReference type="OrthoDB" id="5395923at2759"/>
<dbReference type="Proteomes" id="UP000246991">
    <property type="component" value="Unassembled WGS sequence"/>
</dbReference>
<feature type="region of interest" description="Disordered" evidence="1">
    <location>
        <begin position="371"/>
        <end position="480"/>
    </location>
</feature>
<evidence type="ECO:0000313" key="2">
    <source>
        <dbReference type="EMBL" id="PWW76542.1"/>
    </source>
</evidence>
<sequence>MCFGNARFCKRHVPDLIRNPDIDEWLKSIKSDKHGTGPLPPVLPVPPVIKPESVGVKESPPSLETTAPAILIESLDNMLMGFNVNDVKDSLSTTLVNTPTNGVDNEVEKVEGITCKIPKVVDEQGERSVDAHPMNVNISVESSTADVFEEKVIVEAATEETTTSEDGIKVITGSIGATGLEDMTTHVSCGGDEQEEAGKPESANFSGFSGDFTRDDGSGNGSESSAATPDISDQRVESTKEVEGTEAEPAALETVEMGVTKALRKRVDITTLDPGPVFDFSDVGEVEMPDPAVFHDMYTGSIWSEGVASKDLGILLARSGDYQRYGLEPPGDCIKDEEDTPELTYTADGMAITPGLVERYIRLREWKTRNEPQSYYPTPQSTPNCDSRGKKLDRSGGGRHYENGSGRGHHMPATLTPESRWNYSSNNSTPSTSPYYSSPSDRYRAPRSCQLGSSASLAPAKLGGNRVPISNLPGAIGLEG</sequence>
<name>A0A317SPY2_9PEZI</name>
<feature type="compositionally biased region" description="Low complexity" evidence="1">
    <location>
        <begin position="422"/>
        <end position="440"/>
    </location>
</feature>
<comment type="caution">
    <text evidence="2">The sequence shown here is derived from an EMBL/GenBank/DDBJ whole genome shotgun (WGS) entry which is preliminary data.</text>
</comment>
<keyword evidence="3" id="KW-1185">Reference proteome</keyword>
<dbReference type="AlphaFoldDB" id="A0A317SPY2"/>
<evidence type="ECO:0000256" key="1">
    <source>
        <dbReference type="SAM" id="MobiDB-lite"/>
    </source>
</evidence>
<protein>
    <submittedName>
        <fullName evidence="2">Uncharacterized protein</fullName>
    </submittedName>
</protein>
<feature type="compositionally biased region" description="Polar residues" evidence="1">
    <location>
        <begin position="371"/>
        <end position="385"/>
    </location>
</feature>
<accession>A0A317SPY2</accession>
<evidence type="ECO:0000313" key="3">
    <source>
        <dbReference type="Proteomes" id="UP000246991"/>
    </source>
</evidence>
<gene>
    <name evidence="2" type="ORF">C7212DRAFT_319763</name>
</gene>
<feature type="compositionally biased region" description="Basic and acidic residues" evidence="1">
    <location>
        <begin position="232"/>
        <end position="243"/>
    </location>
</feature>
<proteinExistence type="predicted"/>
<feature type="compositionally biased region" description="Basic and acidic residues" evidence="1">
    <location>
        <begin position="387"/>
        <end position="402"/>
    </location>
</feature>
<dbReference type="EMBL" id="PYWC01000032">
    <property type="protein sequence ID" value="PWW76542.1"/>
    <property type="molecule type" value="Genomic_DNA"/>
</dbReference>
<reference evidence="2 3" key="1">
    <citation type="submission" date="2018-03" db="EMBL/GenBank/DDBJ databases">
        <title>Genomes of Pezizomycetes fungi and the evolution of truffles.</title>
        <authorList>
            <person name="Murat C."/>
            <person name="Payen T."/>
            <person name="Noel B."/>
            <person name="Kuo A."/>
            <person name="Martin F.M."/>
        </authorList>
    </citation>
    <scope>NUCLEOTIDE SEQUENCE [LARGE SCALE GENOMIC DNA]</scope>
    <source>
        <strain evidence="2">091103-1</strain>
    </source>
</reference>